<dbReference type="Gramene" id="TuG1812G0500004660.01.T01">
    <property type="protein sequence ID" value="TuG1812G0500004660.01.T01"/>
    <property type="gene ID" value="TuG1812G0500004660.01"/>
</dbReference>
<proteinExistence type="predicted"/>
<evidence type="ECO:0000313" key="2">
    <source>
        <dbReference type="EnsemblPlants" id="TuG1812G0500004660.01.T01"/>
    </source>
</evidence>
<accession>A0A8R7UMI5</accession>
<organism evidence="2 3">
    <name type="scientific">Triticum urartu</name>
    <name type="common">Red wild einkorn</name>
    <name type="synonym">Crithodium urartu</name>
    <dbReference type="NCBI Taxonomy" id="4572"/>
    <lineage>
        <taxon>Eukaryota</taxon>
        <taxon>Viridiplantae</taxon>
        <taxon>Streptophyta</taxon>
        <taxon>Embryophyta</taxon>
        <taxon>Tracheophyta</taxon>
        <taxon>Spermatophyta</taxon>
        <taxon>Magnoliopsida</taxon>
        <taxon>Liliopsida</taxon>
        <taxon>Poales</taxon>
        <taxon>Poaceae</taxon>
        <taxon>BOP clade</taxon>
        <taxon>Pooideae</taxon>
        <taxon>Triticodae</taxon>
        <taxon>Triticeae</taxon>
        <taxon>Triticinae</taxon>
        <taxon>Triticum</taxon>
    </lineage>
</organism>
<reference evidence="2" key="2">
    <citation type="submission" date="2018-03" db="EMBL/GenBank/DDBJ databases">
        <title>The Triticum urartu genome reveals the dynamic nature of wheat genome evolution.</title>
        <authorList>
            <person name="Ling H."/>
            <person name="Ma B."/>
            <person name="Shi X."/>
            <person name="Liu H."/>
            <person name="Dong L."/>
            <person name="Sun H."/>
            <person name="Cao Y."/>
            <person name="Gao Q."/>
            <person name="Zheng S."/>
            <person name="Li Y."/>
            <person name="Yu Y."/>
            <person name="Du H."/>
            <person name="Qi M."/>
            <person name="Li Y."/>
            <person name="Yu H."/>
            <person name="Cui Y."/>
            <person name="Wang N."/>
            <person name="Chen C."/>
            <person name="Wu H."/>
            <person name="Zhao Y."/>
            <person name="Zhang J."/>
            <person name="Li Y."/>
            <person name="Zhou W."/>
            <person name="Zhang B."/>
            <person name="Hu W."/>
            <person name="Eijk M."/>
            <person name="Tang J."/>
            <person name="Witsenboer H."/>
            <person name="Zhao S."/>
            <person name="Li Z."/>
            <person name="Zhang A."/>
            <person name="Wang D."/>
            <person name="Liang C."/>
        </authorList>
    </citation>
    <scope>NUCLEOTIDE SEQUENCE [LARGE SCALE GENOMIC DNA]</scope>
    <source>
        <strain evidence="2">cv. G1812</strain>
    </source>
</reference>
<dbReference type="Proteomes" id="UP000015106">
    <property type="component" value="Chromosome 5"/>
</dbReference>
<keyword evidence="3" id="KW-1185">Reference proteome</keyword>
<dbReference type="EnsemblPlants" id="TuG1812G0500004660.01.T01">
    <property type="protein sequence ID" value="TuG1812G0500004660.01.T01"/>
    <property type="gene ID" value="TuG1812G0500004660.01"/>
</dbReference>
<dbReference type="AlphaFoldDB" id="A0A8R7UMI5"/>
<sequence length="196" mass="21874">ELPSPSLTPDPGHGAVVSSFPNPPHQIQRRAGDHVLQRRCCSGVWRPPSRRRRSSPPPQGPRSSRHGQGARGHGDLAGTTGGGRPWRHRIWQPRSPDSSTWLGRDGGRLGPHHQERKASVSAAPLFPCSSSRQVGRSTPHTHPTSIEQEERFSAASHEFGQHKAPLPAPVRHTFIPRFRRHVRDKVKKKKKRLLED</sequence>
<protein>
    <submittedName>
        <fullName evidence="2">Uncharacterized protein</fullName>
    </submittedName>
</protein>
<feature type="region of interest" description="Disordered" evidence="1">
    <location>
        <begin position="1"/>
        <end position="146"/>
    </location>
</feature>
<reference evidence="3" key="1">
    <citation type="journal article" date="2013" name="Nature">
        <title>Draft genome of the wheat A-genome progenitor Triticum urartu.</title>
        <authorList>
            <person name="Ling H.Q."/>
            <person name="Zhao S."/>
            <person name="Liu D."/>
            <person name="Wang J."/>
            <person name="Sun H."/>
            <person name="Zhang C."/>
            <person name="Fan H."/>
            <person name="Li D."/>
            <person name="Dong L."/>
            <person name="Tao Y."/>
            <person name="Gao C."/>
            <person name="Wu H."/>
            <person name="Li Y."/>
            <person name="Cui Y."/>
            <person name="Guo X."/>
            <person name="Zheng S."/>
            <person name="Wang B."/>
            <person name="Yu K."/>
            <person name="Liang Q."/>
            <person name="Yang W."/>
            <person name="Lou X."/>
            <person name="Chen J."/>
            <person name="Feng M."/>
            <person name="Jian J."/>
            <person name="Zhang X."/>
            <person name="Luo G."/>
            <person name="Jiang Y."/>
            <person name="Liu J."/>
            <person name="Wang Z."/>
            <person name="Sha Y."/>
            <person name="Zhang B."/>
            <person name="Wu H."/>
            <person name="Tang D."/>
            <person name="Shen Q."/>
            <person name="Xue P."/>
            <person name="Zou S."/>
            <person name="Wang X."/>
            <person name="Liu X."/>
            <person name="Wang F."/>
            <person name="Yang Y."/>
            <person name="An X."/>
            <person name="Dong Z."/>
            <person name="Zhang K."/>
            <person name="Zhang X."/>
            <person name="Luo M.C."/>
            <person name="Dvorak J."/>
            <person name="Tong Y."/>
            <person name="Wang J."/>
            <person name="Yang H."/>
            <person name="Li Z."/>
            <person name="Wang D."/>
            <person name="Zhang A."/>
            <person name="Wang J."/>
        </authorList>
    </citation>
    <scope>NUCLEOTIDE SEQUENCE</scope>
    <source>
        <strain evidence="3">cv. G1812</strain>
    </source>
</reference>
<evidence type="ECO:0000256" key="1">
    <source>
        <dbReference type="SAM" id="MobiDB-lite"/>
    </source>
</evidence>
<feature type="compositionally biased region" description="Polar residues" evidence="1">
    <location>
        <begin position="128"/>
        <end position="146"/>
    </location>
</feature>
<reference evidence="2" key="3">
    <citation type="submission" date="2022-06" db="UniProtKB">
        <authorList>
            <consortium name="EnsemblPlants"/>
        </authorList>
    </citation>
    <scope>IDENTIFICATION</scope>
</reference>
<evidence type="ECO:0000313" key="3">
    <source>
        <dbReference type="Proteomes" id="UP000015106"/>
    </source>
</evidence>
<name>A0A8R7UMI5_TRIUA</name>